<keyword evidence="6" id="KW-1185">Reference proteome</keyword>
<dbReference type="InterPro" id="IPR050716">
    <property type="entry name" value="MAGUK"/>
</dbReference>
<dbReference type="Pfam" id="PF00625">
    <property type="entry name" value="Guanylate_kin"/>
    <property type="match status" value="1"/>
</dbReference>
<dbReference type="Proteomes" id="UP000046393">
    <property type="component" value="Unplaced"/>
</dbReference>
<feature type="domain" description="Guanylate kinase-like" evidence="5">
    <location>
        <begin position="314"/>
        <end position="496"/>
    </location>
</feature>
<reference evidence="7" key="1">
    <citation type="submission" date="2017-02" db="UniProtKB">
        <authorList>
            <consortium name="WormBaseParasite"/>
        </authorList>
    </citation>
    <scope>IDENTIFICATION</scope>
</reference>
<dbReference type="PANTHER" id="PTHR23122">
    <property type="entry name" value="MEMBRANE-ASSOCIATED GUANYLATE KINASE MAGUK"/>
    <property type="match status" value="1"/>
</dbReference>
<dbReference type="InterPro" id="IPR008144">
    <property type="entry name" value="Guanylate_kin-like_dom"/>
</dbReference>
<evidence type="ECO:0000256" key="2">
    <source>
        <dbReference type="ARBA" id="ARBA00022443"/>
    </source>
</evidence>
<dbReference type="Gene3D" id="3.40.50.300">
    <property type="entry name" value="P-loop containing nucleotide triphosphate hydrolases"/>
    <property type="match status" value="1"/>
</dbReference>
<dbReference type="SUPFAM" id="SSF52540">
    <property type="entry name" value="P-loop containing nucleoside triphosphate hydrolases"/>
    <property type="match status" value="1"/>
</dbReference>
<dbReference type="InterPro" id="IPR036028">
    <property type="entry name" value="SH3-like_dom_sf"/>
</dbReference>
<dbReference type="SMART" id="SM00326">
    <property type="entry name" value="SH3"/>
    <property type="match status" value="1"/>
</dbReference>
<accession>A0A0N5AQX4</accession>
<dbReference type="InterPro" id="IPR008145">
    <property type="entry name" value="GK/Ca_channel_bsu"/>
</dbReference>
<dbReference type="PROSITE" id="PS00856">
    <property type="entry name" value="GUANYLATE_KINASE_1"/>
    <property type="match status" value="1"/>
</dbReference>
<sequence length="506" mass="57326">MEQEVAQLRSNADNLAQCLHSLLERIEQLEGCTTSSNRMSMATSYQEATNFRPKSPDETDNEPLKKVEDTVLVETIKQDPEQQISRVETTSIDPETGLKEKTVTTKRMVTTKSFHAIPVDAKPLTSNHILASAYESRLVNVDNQHSLDDIELELLGNQIIVTSVRPGSEIEKVSLAAKYFTADIHLYFLSLLKPSSKDIHAGDTIVEVNGQSITDINDLKGLPSKNISLKLVPAPIHQAPSVFYRVLADYDADKDETLRHKWAGLNLKRGEIIQVICNNDEWLQARKVNDVSRVGLVPSSQIIEKVGMLTPYGRRVLILLGVPGVGRRTIKSMLLSHLPQYFSTVTPLTSRPPKPNEQEGREYHFLKKEEMQKKIESGEMIEWGEYVGNYYGTSAETVRACVRSGRVCVLDCAPQALQYLYNREFMPFVVVISPPNIDELRHINKLRPNPYSDEQLQQTIADNRKLLSGEYSKKFHLVLTNRNSDITFRRLQLLTLYFELIALYCK</sequence>
<dbReference type="AlphaFoldDB" id="A0A0N5AQX4"/>
<feature type="domain" description="SH3" evidence="4">
    <location>
        <begin position="239"/>
        <end position="307"/>
    </location>
</feature>
<organism evidence="6 7">
    <name type="scientific">Syphacia muris</name>
    <dbReference type="NCBI Taxonomy" id="451379"/>
    <lineage>
        <taxon>Eukaryota</taxon>
        <taxon>Metazoa</taxon>
        <taxon>Ecdysozoa</taxon>
        <taxon>Nematoda</taxon>
        <taxon>Chromadorea</taxon>
        <taxon>Rhabditida</taxon>
        <taxon>Spirurina</taxon>
        <taxon>Oxyuridomorpha</taxon>
        <taxon>Oxyuroidea</taxon>
        <taxon>Oxyuridae</taxon>
        <taxon>Syphacia</taxon>
    </lineage>
</organism>
<dbReference type="InterPro" id="IPR001452">
    <property type="entry name" value="SH3_domain"/>
</dbReference>
<dbReference type="Pfam" id="PF07653">
    <property type="entry name" value="SH3_2"/>
    <property type="match status" value="1"/>
</dbReference>
<comment type="similarity">
    <text evidence="1">Belongs to the MAGUK family.</text>
</comment>
<dbReference type="PROSITE" id="PS50002">
    <property type="entry name" value="SH3"/>
    <property type="match status" value="1"/>
</dbReference>
<dbReference type="PROSITE" id="PS50052">
    <property type="entry name" value="GUANYLATE_KINASE_2"/>
    <property type="match status" value="1"/>
</dbReference>
<name>A0A0N5AQX4_9BILA</name>
<dbReference type="SUPFAM" id="SSF50044">
    <property type="entry name" value="SH3-domain"/>
    <property type="match status" value="1"/>
</dbReference>
<dbReference type="Gene3D" id="2.30.30.40">
    <property type="entry name" value="SH3 Domains"/>
    <property type="match status" value="1"/>
</dbReference>
<protein>
    <submittedName>
        <fullName evidence="7">MAGUK p55 subfamily member 6</fullName>
    </submittedName>
</protein>
<dbReference type="STRING" id="451379.A0A0N5AQX4"/>
<evidence type="ECO:0000313" key="6">
    <source>
        <dbReference type="Proteomes" id="UP000046393"/>
    </source>
</evidence>
<dbReference type="InterPro" id="IPR027417">
    <property type="entry name" value="P-loop_NTPase"/>
</dbReference>
<dbReference type="WBParaSite" id="SMUV_0000710101-mRNA-1">
    <property type="protein sequence ID" value="SMUV_0000710101-mRNA-1"/>
    <property type="gene ID" value="SMUV_0000710101"/>
</dbReference>
<evidence type="ECO:0000256" key="1">
    <source>
        <dbReference type="ARBA" id="ARBA00007014"/>
    </source>
</evidence>
<dbReference type="CDD" id="cd00071">
    <property type="entry name" value="GMPK"/>
    <property type="match status" value="1"/>
</dbReference>
<proteinExistence type="inferred from homology"/>
<keyword evidence="2 3" id="KW-0728">SH3 domain</keyword>
<dbReference type="Gene3D" id="2.30.42.10">
    <property type="match status" value="1"/>
</dbReference>
<evidence type="ECO:0000259" key="4">
    <source>
        <dbReference type="PROSITE" id="PS50002"/>
    </source>
</evidence>
<dbReference type="InterPro" id="IPR020590">
    <property type="entry name" value="Guanylate_kinase_CS"/>
</dbReference>
<dbReference type="SMART" id="SM00072">
    <property type="entry name" value="GuKc"/>
    <property type="match status" value="1"/>
</dbReference>
<dbReference type="InterPro" id="IPR036034">
    <property type="entry name" value="PDZ_sf"/>
</dbReference>
<evidence type="ECO:0000259" key="5">
    <source>
        <dbReference type="PROSITE" id="PS50052"/>
    </source>
</evidence>
<evidence type="ECO:0000313" key="7">
    <source>
        <dbReference type="WBParaSite" id="SMUV_0000710101-mRNA-1"/>
    </source>
</evidence>
<evidence type="ECO:0000256" key="3">
    <source>
        <dbReference type="PROSITE-ProRule" id="PRU00192"/>
    </source>
</evidence>